<dbReference type="InParanoid" id="L2GW58"/>
<protein>
    <submittedName>
        <fullName evidence="1">Uncharacterized protein</fullName>
    </submittedName>
</protein>
<dbReference type="VEuPathDB" id="MicrosporidiaDB:VCUG_00606"/>
<evidence type="ECO:0000313" key="1">
    <source>
        <dbReference type="EMBL" id="ELA47886.1"/>
    </source>
</evidence>
<dbReference type="RefSeq" id="XP_008073627.1">
    <property type="nucleotide sequence ID" value="XM_008075436.1"/>
</dbReference>
<dbReference type="EMBL" id="GL877410">
    <property type="protein sequence ID" value="ELA47886.1"/>
    <property type="molecule type" value="Genomic_DNA"/>
</dbReference>
<dbReference type="GeneID" id="19878491"/>
<name>L2GW58_VAVCU</name>
<keyword evidence="2" id="KW-1185">Reference proteome</keyword>
<accession>L2GW58</accession>
<organism evidence="1 2">
    <name type="scientific">Vavraia culicis (isolate floridensis)</name>
    <name type="common">Microsporidian parasite</name>
    <dbReference type="NCBI Taxonomy" id="948595"/>
    <lineage>
        <taxon>Eukaryota</taxon>
        <taxon>Fungi</taxon>
        <taxon>Fungi incertae sedis</taxon>
        <taxon>Microsporidia</taxon>
        <taxon>Pleistophoridae</taxon>
        <taxon>Vavraia</taxon>
    </lineage>
</organism>
<proteinExistence type="predicted"/>
<dbReference type="HOGENOM" id="CLU_114374_0_0_1"/>
<dbReference type="AlphaFoldDB" id="L2GW58"/>
<gene>
    <name evidence="1" type="ORF">VCUG_00606</name>
</gene>
<reference evidence="2" key="1">
    <citation type="submission" date="2011-03" db="EMBL/GenBank/DDBJ databases">
        <title>The genome sequence of Vavraia culicis strain floridensis.</title>
        <authorList>
            <consortium name="The Broad Institute Genome Sequencing Platform"/>
            <person name="Cuomo C."/>
            <person name="Becnel J."/>
            <person name="Sanscrainte N."/>
            <person name="Young S.K."/>
            <person name="Zeng Q."/>
            <person name="Gargeya S."/>
            <person name="Fitzgerald M."/>
            <person name="Haas B."/>
            <person name="Abouelleil A."/>
            <person name="Alvarado L."/>
            <person name="Arachchi H.M."/>
            <person name="Berlin A."/>
            <person name="Chapman S.B."/>
            <person name="Gearin G."/>
            <person name="Goldberg J."/>
            <person name="Griggs A."/>
            <person name="Gujja S."/>
            <person name="Hansen M."/>
            <person name="Heiman D."/>
            <person name="Howarth C."/>
            <person name="Larimer J."/>
            <person name="Lui A."/>
            <person name="MacDonald P.J.P."/>
            <person name="McCowen C."/>
            <person name="Montmayeur A."/>
            <person name="Murphy C."/>
            <person name="Neiman D."/>
            <person name="Pearson M."/>
            <person name="Priest M."/>
            <person name="Roberts A."/>
            <person name="Saif S."/>
            <person name="Shea T."/>
            <person name="Sisk P."/>
            <person name="Stolte C."/>
            <person name="Sykes S."/>
            <person name="Wortman J."/>
            <person name="Nusbaum C."/>
            <person name="Birren B."/>
        </authorList>
    </citation>
    <scope>NUCLEOTIDE SEQUENCE [LARGE SCALE GENOMIC DNA]</scope>
    <source>
        <strain evidence="2">floridensis</strain>
    </source>
</reference>
<evidence type="ECO:0000313" key="2">
    <source>
        <dbReference type="Proteomes" id="UP000011081"/>
    </source>
</evidence>
<sequence>MNTVSKLEFTCVAVDMVNCKSLEGLENLEVLQVRAKNITGKFLYNLPINLKLLNITAPSEKYRKWTTEYTLKPSIVMRQQKSLKVMVVDVQFLCILYPISVLMPSLKMLKKRYSEPYEKHEGARTMKIKVNELMIERSNRLICKCMDTADGVQINPFINFLGVCIDFNYLKYFVLVSPTRSISFDSITREARE</sequence>
<dbReference type="Proteomes" id="UP000011081">
    <property type="component" value="Unassembled WGS sequence"/>
</dbReference>